<evidence type="ECO:0000313" key="1">
    <source>
        <dbReference type="EMBL" id="TPG47214.1"/>
    </source>
</evidence>
<comment type="caution">
    <text evidence="1">The sequence shown here is derived from an EMBL/GenBank/DDBJ whole genome shotgun (WGS) entry which is preliminary data.</text>
</comment>
<dbReference type="RefSeq" id="WP_140886216.1">
    <property type="nucleotide sequence ID" value="NZ_RCZP01000036.1"/>
</dbReference>
<dbReference type="OrthoDB" id="7270944at2"/>
<name>A0A502FCZ2_9PROT</name>
<dbReference type="AlphaFoldDB" id="A0A502FCZ2"/>
<dbReference type="EMBL" id="RCZP01000036">
    <property type="protein sequence ID" value="TPG47214.1"/>
    <property type="molecule type" value="Genomic_DNA"/>
</dbReference>
<reference evidence="1 2" key="1">
    <citation type="journal article" date="2019" name="Environ. Microbiol.">
        <title>Species interactions and distinct microbial communities in high Arctic permafrost affected cryosols are associated with the CH4 and CO2 gas fluxes.</title>
        <authorList>
            <person name="Altshuler I."/>
            <person name="Hamel J."/>
            <person name="Turney S."/>
            <person name="Magnuson E."/>
            <person name="Levesque R."/>
            <person name="Greer C."/>
            <person name="Whyte L.G."/>
        </authorList>
    </citation>
    <scope>NUCLEOTIDE SEQUENCE [LARGE SCALE GENOMIC DNA]</scope>
    <source>
        <strain evidence="1 2">S9.3B</strain>
    </source>
</reference>
<proteinExistence type="predicted"/>
<keyword evidence="2" id="KW-1185">Reference proteome</keyword>
<sequence>MDLAGKRQEDWTFADYQRVIVVVPSLTELMIPTRVLSEFYEFINLDPTSLFDPQLGASWQATSTAFDPRNLRNRRCFYLRNLAQSDPESVKLTDLLNCGDARDD</sequence>
<accession>A0A502FCZ2</accession>
<evidence type="ECO:0000313" key="2">
    <source>
        <dbReference type="Proteomes" id="UP000317078"/>
    </source>
</evidence>
<protein>
    <submittedName>
        <fullName evidence="1">Uncharacterized protein</fullName>
    </submittedName>
</protein>
<organism evidence="1 2">
    <name type="scientific">Muricoccus nepalensis</name>
    <dbReference type="NCBI Taxonomy" id="1854500"/>
    <lineage>
        <taxon>Bacteria</taxon>
        <taxon>Pseudomonadati</taxon>
        <taxon>Pseudomonadota</taxon>
        <taxon>Alphaproteobacteria</taxon>
        <taxon>Acetobacterales</taxon>
        <taxon>Roseomonadaceae</taxon>
        <taxon>Muricoccus</taxon>
    </lineage>
</organism>
<dbReference type="Proteomes" id="UP000317078">
    <property type="component" value="Unassembled WGS sequence"/>
</dbReference>
<gene>
    <name evidence="1" type="ORF">EAH89_23720</name>
</gene>